<proteinExistence type="predicted"/>
<feature type="compositionally biased region" description="Basic and acidic residues" evidence="1">
    <location>
        <begin position="67"/>
        <end position="76"/>
    </location>
</feature>
<gene>
    <name evidence="2" type="ORF">KUF71_001088</name>
</gene>
<organism evidence="2 3">
    <name type="scientific">Frankliniella fusca</name>
    <dbReference type="NCBI Taxonomy" id="407009"/>
    <lineage>
        <taxon>Eukaryota</taxon>
        <taxon>Metazoa</taxon>
        <taxon>Ecdysozoa</taxon>
        <taxon>Arthropoda</taxon>
        <taxon>Hexapoda</taxon>
        <taxon>Insecta</taxon>
        <taxon>Pterygota</taxon>
        <taxon>Neoptera</taxon>
        <taxon>Paraneoptera</taxon>
        <taxon>Thysanoptera</taxon>
        <taxon>Terebrantia</taxon>
        <taxon>Thripoidea</taxon>
        <taxon>Thripidae</taxon>
        <taxon>Frankliniella</taxon>
    </lineage>
</organism>
<reference evidence="2" key="1">
    <citation type="submission" date="2021-07" db="EMBL/GenBank/DDBJ databases">
        <authorList>
            <person name="Catto M.A."/>
            <person name="Jacobson A."/>
            <person name="Kennedy G."/>
            <person name="Labadie P."/>
            <person name="Hunt B.G."/>
            <person name="Srinivasan R."/>
        </authorList>
    </citation>
    <scope>NUCLEOTIDE SEQUENCE</scope>
    <source>
        <strain evidence="2">PL_HMW_Pooled</strain>
        <tissue evidence="2">Head</tissue>
    </source>
</reference>
<evidence type="ECO:0000313" key="2">
    <source>
        <dbReference type="EMBL" id="KAK3918964.1"/>
    </source>
</evidence>
<comment type="caution">
    <text evidence="2">The sequence shown here is derived from an EMBL/GenBank/DDBJ whole genome shotgun (WGS) entry which is preliminary data.</text>
</comment>
<evidence type="ECO:0000313" key="3">
    <source>
        <dbReference type="Proteomes" id="UP001219518"/>
    </source>
</evidence>
<feature type="compositionally biased region" description="Basic and acidic residues" evidence="1">
    <location>
        <begin position="30"/>
        <end position="51"/>
    </location>
</feature>
<dbReference type="AlphaFoldDB" id="A0AAE1LHK5"/>
<accession>A0AAE1LHK5</accession>
<protein>
    <submittedName>
        <fullName evidence="2">Protein TIC 214</fullName>
    </submittedName>
</protein>
<name>A0AAE1LHK5_9NEOP</name>
<dbReference type="EMBL" id="JAHWGI010000968">
    <property type="protein sequence ID" value="KAK3918964.1"/>
    <property type="molecule type" value="Genomic_DNA"/>
</dbReference>
<evidence type="ECO:0000256" key="1">
    <source>
        <dbReference type="SAM" id="MobiDB-lite"/>
    </source>
</evidence>
<sequence>MANLFKRVASVVMKDESSEVVQSPSFKKSKAADMHEEKTGASEVDNIDRVRPVGNANEGCHGIHVPSQEERNGNNDKEEDDDLFGDLNEPTERIIQKVSEMKVGEIYQLVDIYSIQVEDRLAIVGGFQLENEGIMYVWLPSSLVKNYDAKKVVELKDKISKGKKGYAVFNGMKTTKYDLNNRRCDTTGDDIC</sequence>
<keyword evidence="3" id="KW-1185">Reference proteome</keyword>
<reference evidence="2" key="2">
    <citation type="journal article" date="2023" name="BMC Genomics">
        <title>Pest status, molecular evolution, and epigenetic factors derived from the genome assembly of Frankliniella fusca, a thysanopteran phytovirus vector.</title>
        <authorList>
            <person name="Catto M.A."/>
            <person name="Labadie P.E."/>
            <person name="Jacobson A.L."/>
            <person name="Kennedy G.G."/>
            <person name="Srinivasan R."/>
            <person name="Hunt B.G."/>
        </authorList>
    </citation>
    <scope>NUCLEOTIDE SEQUENCE</scope>
    <source>
        <strain evidence="2">PL_HMW_Pooled</strain>
    </source>
</reference>
<feature type="region of interest" description="Disordered" evidence="1">
    <location>
        <begin position="16"/>
        <end position="85"/>
    </location>
</feature>
<dbReference type="Proteomes" id="UP001219518">
    <property type="component" value="Unassembled WGS sequence"/>
</dbReference>